<dbReference type="Proteomes" id="UP000770889">
    <property type="component" value="Unassembled WGS sequence"/>
</dbReference>
<dbReference type="Gene3D" id="3.40.50.2300">
    <property type="match status" value="1"/>
</dbReference>
<organism evidence="3 4">
    <name type="scientific">Candidatus Thiodiazotropha taylori</name>
    <dbReference type="NCBI Taxonomy" id="2792791"/>
    <lineage>
        <taxon>Bacteria</taxon>
        <taxon>Pseudomonadati</taxon>
        <taxon>Pseudomonadota</taxon>
        <taxon>Gammaproteobacteria</taxon>
        <taxon>Chromatiales</taxon>
        <taxon>Sedimenticolaceae</taxon>
        <taxon>Candidatus Thiodiazotropha</taxon>
    </lineage>
</organism>
<dbReference type="EMBL" id="JAHHGM010000012">
    <property type="protein sequence ID" value="MBT2989940.1"/>
    <property type="molecule type" value="Genomic_DNA"/>
</dbReference>
<comment type="caution">
    <text evidence="3">The sequence shown here is derived from an EMBL/GenBank/DDBJ whole genome shotgun (WGS) entry which is preliminary data.</text>
</comment>
<dbReference type="GO" id="GO:0000160">
    <property type="term" value="P:phosphorelay signal transduction system"/>
    <property type="evidence" value="ECO:0007669"/>
    <property type="project" value="InterPro"/>
</dbReference>
<evidence type="ECO:0000313" key="3">
    <source>
        <dbReference type="EMBL" id="MBT2989940.1"/>
    </source>
</evidence>
<evidence type="ECO:0000259" key="2">
    <source>
        <dbReference type="PROSITE" id="PS50110"/>
    </source>
</evidence>
<dbReference type="InterPro" id="IPR011006">
    <property type="entry name" value="CheY-like_superfamily"/>
</dbReference>
<dbReference type="PROSITE" id="PS50110">
    <property type="entry name" value="RESPONSE_REGULATORY"/>
    <property type="match status" value="1"/>
</dbReference>
<dbReference type="InterPro" id="IPR001789">
    <property type="entry name" value="Sig_transdc_resp-reg_receiver"/>
</dbReference>
<keyword evidence="1" id="KW-0597">Phosphoprotein</keyword>
<dbReference type="SUPFAM" id="SSF52172">
    <property type="entry name" value="CheY-like"/>
    <property type="match status" value="1"/>
</dbReference>
<protein>
    <submittedName>
        <fullName evidence="3">Response regulator</fullName>
    </submittedName>
</protein>
<sequence length="332" mass="38244">MLEKLKFIVVEDKENDRREVLNKLAKAGFNAGNLLGTPETYEGAREMVSTQPDQVDVLFLDLNIPRSEDDYRPEKGHGHKLLEWIHEDINRRPGNHIRVVVVSGEDLLDGVADKIWLERYDGTLVSIAQKAALDVTLKASLKRLKKDPLLQRVKRAGLTILDEYECAFDHERSVTERLEAARRIAIQLVRNEVDHHAGDSELTERYADDLNGLIKFGIENRFDEDERGRRRIKASRMNTEDGWPGFLWRGALVQHLYAINSYRNLYTHIAEQPYESANQAAPIWEIPPEVLETANRGIAVGQILEAIVKELLNWYLPWHEQVYQPWKDGNHS</sequence>
<feature type="modified residue" description="4-aspartylphosphate" evidence="1">
    <location>
        <position position="61"/>
    </location>
</feature>
<proteinExistence type="predicted"/>
<reference evidence="3 4" key="1">
    <citation type="submission" date="2021-05" db="EMBL/GenBank/DDBJ databases">
        <title>Genetic and Functional Diversity in Clade A Lucinid endosymbionts from the Bahamas.</title>
        <authorList>
            <person name="Giani N.M."/>
            <person name="Engel A.S."/>
            <person name="Campbell B.J."/>
        </authorList>
    </citation>
    <scope>NUCLEOTIDE SEQUENCE [LARGE SCALE GENOMIC DNA]</scope>
    <source>
        <strain evidence="3">LUC16012Gg_MoonRockCtena</strain>
    </source>
</reference>
<name>A0A944MFA4_9GAMM</name>
<accession>A0A944MFA4</accession>
<feature type="domain" description="Response regulatory" evidence="2">
    <location>
        <begin position="6"/>
        <end position="141"/>
    </location>
</feature>
<evidence type="ECO:0000313" key="4">
    <source>
        <dbReference type="Proteomes" id="UP000770889"/>
    </source>
</evidence>
<dbReference type="AlphaFoldDB" id="A0A944MFA4"/>
<gene>
    <name evidence="3" type="ORF">KME65_13380</name>
</gene>
<evidence type="ECO:0000256" key="1">
    <source>
        <dbReference type="PROSITE-ProRule" id="PRU00169"/>
    </source>
</evidence>